<accession>A0A6L9SS79</accession>
<proteinExistence type="predicted"/>
<dbReference type="RefSeq" id="WP_163197142.1">
    <property type="nucleotide sequence ID" value="NZ_WHZV01000005.1"/>
</dbReference>
<dbReference type="EMBL" id="WHZV01000005">
    <property type="protein sequence ID" value="NEG55426.1"/>
    <property type="molecule type" value="Genomic_DNA"/>
</dbReference>
<dbReference type="Pfam" id="PF11753">
    <property type="entry name" value="DUF3310"/>
    <property type="match status" value="1"/>
</dbReference>
<organism evidence="1 2">
    <name type="scientific">Bifidobacterium platyrrhinorum</name>
    <dbReference type="NCBI Taxonomy" id="2661628"/>
    <lineage>
        <taxon>Bacteria</taxon>
        <taxon>Bacillati</taxon>
        <taxon>Actinomycetota</taxon>
        <taxon>Actinomycetes</taxon>
        <taxon>Bifidobacteriales</taxon>
        <taxon>Bifidobacteriaceae</taxon>
        <taxon>Bifidobacterium</taxon>
    </lineage>
</organism>
<dbReference type="Proteomes" id="UP000483293">
    <property type="component" value="Unassembled WGS sequence"/>
</dbReference>
<dbReference type="InterPro" id="IPR021739">
    <property type="entry name" value="SaV-like"/>
</dbReference>
<gene>
    <name evidence="1" type="ORF">GFD21_06530</name>
</gene>
<comment type="caution">
    <text evidence="1">The sequence shown here is derived from an EMBL/GenBank/DDBJ whole genome shotgun (WGS) entry which is preliminary data.</text>
</comment>
<sequence>MTDNINHPEHYESGPYECILLTEKCSFNVGNMIKYVWRHRLKNHPVEDLQKALWYARRAKEDSEAFGPCRRAFRYTSNMDTGTFEWPGTDFKTLLNIKKNFCQTPAEKQFYDALMTENSDKAIEALETLIKEAEQ</sequence>
<dbReference type="AlphaFoldDB" id="A0A6L9SS79"/>
<keyword evidence="2" id="KW-1185">Reference proteome</keyword>
<name>A0A6L9SS79_9BIFI</name>
<evidence type="ECO:0000313" key="2">
    <source>
        <dbReference type="Proteomes" id="UP000483293"/>
    </source>
</evidence>
<evidence type="ECO:0000313" key="1">
    <source>
        <dbReference type="EMBL" id="NEG55426.1"/>
    </source>
</evidence>
<protein>
    <submittedName>
        <fullName evidence="1">DUF3310 domain-containing protein</fullName>
    </submittedName>
</protein>
<reference evidence="1 2" key="1">
    <citation type="submission" date="2019-10" db="EMBL/GenBank/DDBJ databases">
        <title>Bifidobacterium from non-human primates.</title>
        <authorList>
            <person name="Modesto M."/>
        </authorList>
    </citation>
    <scope>NUCLEOTIDE SEQUENCE [LARGE SCALE GENOMIC DNA]</scope>
    <source>
        <strain evidence="1 2">SMA15</strain>
    </source>
</reference>